<name>A0A6N3F9H6_9CLOT</name>
<dbReference type="RefSeq" id="WP_156561816.1">
    <property type="nucleotide sequence ID" value="NZ_CACRTV010000057.1"/>
</dbReference>
<evidence type="ECO:0000313" key="1">
    <source>
        <dbReference type="EMBL" id="VYU48717.1"/>
    </source>
</evidence>
<dbReference type="AlphaFoldDB" id="A0A6N3F9H6"/>
<dbReference type="EMBL" id="CACRTV010000057">
    <property type="protein sequence ID" value="VYU48717.1"/>
    <property type="molecule type" value="Genomic_DNA"/>
</dbReference>
<accession>A0A6N3F9H6</accession>
<sequence length="136" mass="15457">MSNENSIVTTDAFKNISQFVEDMVAPKKNKDTEKMILRTKAPIEKLKRLIQYPSLKEDTMLAVGIIGYMACELWVLADGDVIFVIAQNIDGKWDEIGKVDIQFDIDYLRSKYALKGIMKRLLVGYLLGDVEVHEGE</sequence>
<reference evidence="1" key="1">
    <citation type="submission" date="2019-11" db="EMBL/GenBank/DDBJ databases">
        <authorList>
            <person name="Feng L."/>
        </authorList>
    </citation>
    <scope>NUCLEOTIDE SEQUENCE</scope>
    <source>
        <strain evidence="1">CParaputrificumLFYP93</strain>
    </source>
</reference>
<gene>
    <name evidence="1" type="ORF">CPLFYP93_02452</name>
</gene>
<proteinExistence type="predicted"/>
<protein>
    <submittedName>
        <fullName evidence="1">Uncharacterized protein</fullName>
    </submittedName>
</protein>
<organism evidence="1">
    <name type="scientific">Clostridium paraputrificum</name>
    <dbReference type="NCBI Taxonomy" id="29363"/>
    <lineage>
        <taxon>Bacteria</taxon>
        <taxon>Bacillati</taxon>
        <taxon>Bacillota</taxon>
        <taxon>Clostridia</taxon>
        <taxon>Eubacteriales</taxon>
        <taxon>Clostridiaceae</taxon>
        <taxon>Clostridium</taxon>
    </lineage>
</organism>